<dbReference type="EMBL" id="CP049257">
    <property type="protein sequence ID" value="QIG45788.1"/>
    <property type="molecule type" value="Genomic_DNA"/>
</dbReference>
<evidence type="ECO:0000313" key="2">
    <source>
        <dbReference type="EMBL" id="QIG45788.1"/>
    </source>
</evidence>
<dbReference type="InterPro" id="IPR002178">
    <property type="entry name" value="PTS_EIIA_type-2_dom"/>
</dbReference>
<dbReference type="SUPFAM" id="SSF55804">
    <property type="entry name" value="Phoshotransferase/anion transport protein"/>
    <property type="match status" value="1"/>
</dbReference>
<name>A0A6G6WKC4_9ACTN</name>
<organism evidence="2 3">
    <name type="scientific">Nocardioides anomalus</name>
    <dbReference type="NCBI Taxonomy" id="2712223"/>
    <lineage>
        <taxon>Bacteria</taxon>
        <taxon>Bacillati</taxon>
        <taxon>Actinomycetota</taxon>
        <taxon>Actinomycetes</taxon>
        <taxon>Propionibacteriales</taxon>
        <taxon>Nocardioidaceae</taxon>
        <taxon>Nocardioides</taxon>
    </lineage>
</organism>
<sequence length="141" mass="14259">MVTLDADLGADKQTVVRALAARLGTAGRSTDPDRVAADALTREAAGATGLSGGLALPHCRTAAVSEPTVAFARLRPPVDFGAKDGPADLVFLIAAPADGGHVHLQLLAKLAQSLVRPEYAAALRSASSEQEAAGLVAAALR</sequence>
<dbReference type="PANTHER" id="PTHR47738">
    <property type="entry name" value="PTS SYSTEM FRUCTOSE-LIKE EIIA COMPONENT-RELATED"/>
    <property type="match status" value="1"/>
</dbReference>
<dbReference type="InterPro" id="IPR016152">
    <property type="entry name" value="PTrfase/Anion_transptr"/>
</dbReference>
<dbReference type="Proteomes" id="UP000502996">
    <property type="component" value="Chromosome"/>
</dbReference>
<gene>
    <name evidence="2" type="ORF">G5V58_06310</name>
</gene>
<dbReference type="Pfam" id="PF00359">
    <property type="entry name" value="PTS_EIIA_2"/>
    <property type="match status" value="1"/>
</dbReference>
<accession>A0A6G6WKC4</accession>
<protein>
    <submittedName>
        <fullName evidence="2">PTS transporter subunit EIIA</fullName>
    </submittedName>
</protein>
<evidence type="ECO:0000313" key="3">
    <source>
        <dbReference type="Proteomes" id="UP000502996"/>
    </source>
</evidence>
<reference evidence="2 3" key="1">
    <citation type="submission" date="2020-02" db="EMBL/GenBank/DDBJ databases">
        <title>Full genome sequence of Nocardioides sp. R-3366.</title>
        <authorList>
            <person name="Im W.-T."/>
        </authorList>
    </citation>
    <scope>NUCLEOTIDE SEQUENCE [LARGE SCALE GENOMIC DNA]</scope>
    <source>
        <strain evidence="2 3">R-3366</strain>
    </source>
</reference>
<dbReference type="GO" id="GO:0030295">
    <property type="term" value="F:protein kinase activator activity"/>
    <property type="evidence" value="ECO:0007669"/>
    <property type="project" value="TreeGrafter"/>
</dbReference>
<dbReference type="InterPro" id="IPR051541">
    <property type="entry name" value="PTS_SugarTrans_NitroReg"/>
</dbReference>
<dbReference type="CDD" id="cd00211">
    <property type="entry name" value="PTS_IIA_fru"/>
    <property type="match status" value="1"/>
</dbReference>
<proteinExistence type="predicted"/>
<dbReference type="Gene3D" id="3.40.930.10">
    <property type="entry name" value="Mannitol-specific EII, Chain A"/>
    <property type="match status" value="1"/>
</dbReference>
<feature type="domain" description="PTS EIIA type-2" evidence="1">
    <location>
        <begin position="1"/>
        <end position="141"/>
    </location>
</feature>
<dbReference type="PANTHER" id="PTHR47738:SF1">
    <property type="entry name" value="NITROGEN REGULATORY PROTEIN"/>
    <property type="match status" value="1"/>
</dbReference>
<evidence type="ECO:0000259" key="1">
    <source>
        <dbReference type="PROSITE" id="PS51094"/>
    </source>
</evidence>
<dbReference type="AlphaFoldDB" id="A0A6G6WKC4"/>
<keyword evidence="3" id="KW-1185">Reference proteome</keyword>
<dbReference type="PROSITE" id="PS51094">
    <property type="entry name" value="PTS_EIIA_TYPE_2"/>
    <property type="match status" value="1"/>
</dbReference>
<dbReference type="KEGG" id="nano:G5V58_06310"/>